<dbReference type="SUPFAM" id="SSF51735">
    <property type="entry name" value="NAD(P)-binding Rossmann-fold domains"/>
    <property type="match status" value="1"/>
</dbReference>
<organism evidence="3 4">
    <name type="scientific">Terrimicrobium sacchariphilum</name>
    <dbReference type="NCBI Taxonomy" id="690879"/>
    <lineage>
        <taxon>Bacteria</taxon>
        <taxon>Pseudomonadati</taxon>
        <taxon>Verrucomicrobiota</taxon>
        <taxon>Terrimicrobiia</taxon>
        <taxon>Terrimicrobiales</taxon>
        <taxon>Terrimicrobiaceae</taxon>
        <taxon>Terrimicrobium</taxon>
    </lineage>
</organism>
<dbReference type="Pfam" id="PF01408">
    <property type="entry name" value="GFO_IDH_MocA"/>
    <property type="match status" value="1"/>
</dbReference>
<dbReference type="Proteomes" id="UP000076023">
    <property type="component" value="Unassembled WGS sequence"/>
</dbReference>
<evidence type="ECO:0000259" key="2">
    <source>
        <dbReference type="Pfam" id="PF22725"/>
    </source>
</evidence>
<dbReference type="Gene3D" id="3.40.50.720">
    <property type="entry name" value="NAD(P)-binding Rossmann-like Domain"/>
    <property type="match status" value="1"/>
</dbReference>
<dbReference type="AlphaFoldDB" id="A0A146G0V1"/>
<dbReference type="InterPro" id="IPR036291">
    <property type="entry name" value="NAD(P)-bd_dom_sf"/>
</dbReference>
<dbReference type="InterPro" id="IPR000683">
    <property type="entry name" value="Gfo/Idh/MocA-like_OxRdtase_N"/>
</dbReference>
<dbReference type="Gene3D" id="3.30.360.10">
    <property type="entry name" value="Dihydrodipicolinate Reductase, domain 2"/>
    <property type="match status" value="1"/>
</dbReference>
<evidence type="ECO:0000259" key="1">
    <source>
        <dbReference type="Pfam" id="PF01408"/>
    </source>
</evidence>
<dbReference type="InParanoid" id="A0A146G0V1"/>
<dbReference type="EMBL" id="BDCO01000001">
    <property type="protein sequence ID" value="GAT31519.1"/>
    <property type="molecule type" value="Genomic_DNA"/>
</dbReference>
<dbReference type="InterPro" id="IPR055170">
    <property type="entry name" value="GFO_IDH_MocA-like_dom"/>
</dbReference>
<dbReference type="InterPro" id="IPR052515">
    <property type="entry name" value="Gfo/Idh/MocA_Oxidoreductase"/>
</dbReference>
<protein>
    <submittedName>
        <fullName evidence="3">Predicted dehydrogenase</fullName>
    </submittedName>
</protein>
<dbReference type="OrthoDB" id="9815825at2"/>
<dbReference type="PANTHER" id="PTHR43249">
    <property type="entry name" value="UDP-N-ACETYL-2-AMINO-2-DEOXY-D-GLUCURONATE OXIDASE"/>
    <property type="match status" value="1"/>
</dbReference>
<dbReference type="GO" id="GO:0000166">
    <property type="term" value="F:nucleotide binding"/>
    <property type="evidence" value="ECO:0007669"/>
    <property type="project" value="InterPro"/>
</dbReference>
<keyword evidence="4" id="KW-1185">Reference proteome</keyword>
<evidence type="ECO:0000313" key="4">
    <source>
        <dbReference type="Proteomes" id="UP000076023"/>
    </source>
</evidence>
<dbReference type="FunCoup" id="A0A146G0V1">
    <property type="interactions" value="201"/>
</dbReference>
<accession>A0A146G0V1</accession>
<proteinExistence type="predicted"/>
<reference evidence="4" key="1">
    <citation type="journal article" date="2017" name="Genome Announc.">
        <title>Draft Genome Sequence of Terrimicrobium sacchariphilum NM-5T, a Facultative Anaerobic Soil Bacterium of the Class Spartobacteria.</title>
        <authorList>
            <person name="Qiu Y.L."/>
            <person name="Tourlousse D.M."/>
            <person name="Matsuura N."/>
            <person name="Ohashi A."/>
            <person name="Sekiguchi Y."/>
        </authorList>
    </citation>
    <scope>NUCLEOTIDE SEQUENCE [LARGE SCALE GENOMIC DNA]</scope>
    <source>
        <strain evidence="4">NM-5</strain>
    </source>
</reference>
<dbReference type="Pfam" id="PF22725">
    <property type="entry name" value="GFO_IDH_MocA_C3"/>
    <property type="match status" value="1"/>
</dbReference>
<dbReference type="RefSeq" id="WP_075077413.1">
    <property type="nucleotide sequence ID" value="NZ_BDCO01000001.1"/>
</dbReference>
<feature type="domain" description="GFO/IDH/MocA-like oxidoreductase" evidence="2">
    <location>
        <begin position="129"/>
        <end position="253"/>
    </location>
</feature>
<comment type="caution">
    <text evidence="3">The sequence shown here is derived from an EMBL/GenBank/DDBJ whole genome shotgun (WGS) entry which is preliminary data.</text>
</comment>
<feature type="domain" description="Gfo/Idh/MocA-like oxidoreductase N-terminal" evidence="1">
    <location>
        <begin position="5"/>
        <end position="118"/>
    </location>
</feature>
<dbReference type="SUPFAM" id="SSF55347">
    <property type="entry name" value="Glyceraldehyde-3-phosphate dehydrogenase-like, C-terminal domain"/>
    <property type="match status" value="1"/>
</dbReference>
<dbReference type="STRING" id="690879.TSACC_167"/>
<name>A0A146G0V1_TERSA</name>
<evidence type="ECO:0000313" key="3">
    <source>
        <dbReference type="EMBL" id="GAT31519.1"/>
    </source>
</evidence>
<gene>
    <name evidence="3" type="ORF">TSACC_167</name>
</gene>
<sequence>MNEVRLGIVGLGNMGGAHADNVLAGKIPRLRLTAVADENAEKVNRYPQAKGFATAGEMIASGEIDAILIATPHYSHTTIGIDALNAGLHVLVEKPISVHKADCEKLIAAHKSTDQVFAAMFNQRTDPYYIKLREMIQSGELGEIRRASWTITDWFRTYLYYASGGWRATWGGEGGGVLLNQCPHNLDLWYWFFGRPSRVRAFCHISRYHDIEVEDDVTAYMEYPSGMHGTFITSTGEAPGTNRLEVVGEQGRVVIEDNKFLYTRNETRMSDFSKTVDAMYSRPPVWNVEIPLSGHGGQHVEILRNFTAAILDKEPLIAPAEEGIHSVELANAMLLSSARSETLEMPFDGAEYESWLKKKIAESTFVKKTVEVKASDFTLSFAH</sequence>
<dbReference type="PANTHER" id="PTHR43249:SF1">
    <property type="entry name" value="D-GLUCOSIDE 3-DEHYDROGENASE"/>
    <property type="match status" value="1"/>
</dbReference>